<dbReference type="SUPFAM" id="SSF53756">
    <property type="entry name" value="UDP-Glycosyltransferase/glycogen phosphorylase"/>
    <property type="match status" value="1"/>
</dbReference>
<dbReference type="Pfam" id="PF00534">
    <property type="entry name" value="Glycos_transf_1"/>
    <property type="match status" value="1"/>
</dbReference>
<reference evidence="3 6" key="2">
    <citation type="submission" date="2019-11" db="EMBL/GenBank/DDBJ databases">
        <title>Draft genome sequences of five Paenibacillus species of dairy origin.</title>
        <authorList>
            <person name="Olajide A.M."/>
            <person name="Chen S."/>
            <person name="Lapointe G."/>
        </authorList>
    </citation>
    <scope>NUCLEOTIDE SEQUENCE [LARGE SCALE GENOMIC DNA]</scope>
    <source>
        <strain evidence="3 6">3CS1</strain>
    </source>
</reference>
<evidence type="ECO:0000259" key="1">
    <source>
        <dbReference type="Pfam" id="PF00534"/>
    </source>
</evidence>
<protein>
    <submittedName>
        <fullName evidence="4">Glycosyl transferase</fullName>
    </submittedName>
    <submittedName>
        <fullName evidence="3">Glycosyltransferase</fullName>
    </submittedName>
</protein>
<dbReference type="Pfam" id="PF13439">
    <property type="entry name" value="Glyco_transf_4"/>
    <property type="match status" value="1"/>
</dbReference>
<dbReference type="Proteomes" id="UP000215596">
    <property type="component" value="Unassembled WGS sequence"/>
</dbReference>
<evidence type="ECO:0000313" key="6">
    <source>
        <dbReference type="Proteomes" id="UP000435177"/>
    </source>
</evidence>
<evidence type="ECO:0000313" key="3">
    <source>
        <dbReference type="EMBL" id="MUG65140.1"/>
    </source>
</evidence>
<keyword evidence="4" id="KW-0808">Transferase</keyword>
<dbReference type="RefSeq" id="WP_095264268.1">
    <property type="nucleotide sequence ID" value="NZ_NPBY01000021.1"/>
</dbReference>
<dbReference type="Proteomes" id="UP000435177">
    <property type="component" value="Unassembled WGS sequence"/>
</dbReference>
<sequence>MQKLKVAIVHDYLNQMGGAERVVAVLHKMFPEAPIYTTIIDRDKLMPELQDAVIHTTWMQRIPGILHRFKLFFWLYPFAVGSMRLKGYDLILSSSSAYAKGVRKERGALHVCYCHSPMRFAWNFESYMEGVQVPGALKRIAKWLTLPLQAWDRRNSRQVDRLIANSTAVKERIRQWYGMNAPIIFPPVEIRRFGISDEAPEDYFLVVSRLVSYKRIDLAVEACTKLGHKLIVIGDGPDRARLEQRAGEGVVFLGRRSDEEVVGYMQRCKALIFPGIEDFGITPLEVNACGRPIVAYREGGALDTVLAGQTGLFFEAQTVDSLADVLSRFDEYEWNPSRIRQHAEKFGEEVFMEQLYSSIDRLLQSKEREAKITQAEGSW</sequence>
<dbReference type="PANTHER" id="PTHR45947:SF3">
    <property type="entry name" value="SULFOQUINOVOSYL TRANSFERASE SQD2"/>
    <property type="match status" value="1"/>
</dbReference>
<evidence type="ECO:0000313" key="5">
    <source>
        <dbReference type="Proteomes" id="UP000215596"/>
    </source>
</evidence>
<feature type="domain" description="Glycosyl transferase family 1" evidence="1">
    <location>
        <begin position="200"/>
        <end position="344"/>
    </location>
</feature>
<proteinExistence type="predicted"/>
<evidence type="ECO:0000259" key="2">
    <source>
        <dbReference type="Pfam" id="PF13439"/>
    </source>
</evidence>
<gene>
    <name evidence="4" type="ORF">CHH67_06490</name>
    <name evidence="3" type="ORF">GNP94_03855</name>
</gene>
<dbReference type="InterPro" id="IPR050194">
    <property type="entry name" value="Glycosyltransferase_grp1"/>
</dbReference>
<dbReference type="InterPro" id="IPR001296">
    <property type="entry name" value="Glyco_trans_1"/>
</dbReference>
<dbReference type="GO" id="GO:0016757">
    <property type="term" value="F:glycosyltransferase activity"/>
    <property type="evidence" value="ECO:0007669"/>
    <property type="project" value="InterPro"/>
</dbReference>
<evidence type="ECO:0000313" key="4">
    <source>
        <dbReference type="EMBL" id="PAD78407.1"/>
    </source>
</evidence>
<organism evidence="4 5">
    <name type="scientific">Paenibacillus campinasensis</name>
    <dbReference type="NCBI Taxonomy" id="66347"/>
    <lineage>
        <taxon>Bacteria</taxon>
        <taxon>Bacillati</taxon>
        <taxon>Bacillota</taxon>
        <taxon>Bacilli</taxon>
        <taxon>Bacillales</taxon>
        <taxon>Paenibacillaceae</taxon>
        <taxon>Paenibacillus</taxon>
    </lineage>
</organism>
<feature type="domain" description="Glycosyltransferase subfamily 4-like N-terminal" evidence="2">
    <location>
        <begin position="16"/>
        <end position="182"/>
    </location>
</feature>
<dbReference type="EMBL" id="NPBY01000021">
    <property type="protein sequence ID" value="PAD78407.1"/>
    <property type="molecule type" value="Genomic_DNA"/>
</dbReference>
<comment type="caution">
    <text evidence="4">The sequence shown here is derived from an EMBL/GenBank/DDBJ whole genome shotgun (WGS) entry which is preliminary data.</text>
</comment>
<dbReference type="OrthoDB" id="9801609at2"/>
<accession>A0A268EZ57</accession>
<name>A0A268EZ57_9BACL</name>
<dbReference type="Gene3D" id="3.40.50.2000">
    <property type="entry name" value="Glycogen Phosphorylase B"/>
    <property type="match status" value="2"/>
</dbReference>
<dbReference type="EMBL" id="WOAA01000002">
    <property type="protein sequence ID" value="MUG65140.1"/>
    <property type="molecule type" value="Genomic_DNA"/>
</dbReference>
<dbReference type="InterPro" id="IPR028098">
    <property type="entry name" value="Glyco_trans_4-like_N"/>
</dbReference>
<dbReference type="PANTHER" id="PTHR45947">
    <property type="entry name" value="SULFOQUINOVOSYL TRANSFERASE SQD2"/>
    <property type="match status" value="1"/>
</dbReference>
<dbReference type="AlphaFoldDB" id="A0A268EZ57"/>
<keyword evidence="6" id="KW-1185">Reference proteome</keyword>
<reference evidence="4 5" key="1">
    <citation type="submission" date="2017-07" db="EMBL/GenBank/DDBJ databases">
        <title>Isolation and whole genome analysis of endospore-forming bacteria from heroin.</title>
        <authorList>
            <person name="Kalinowski J."/>
            <person name="Ahrens B."/>
            <person name="Al-Dilaimi A."/>
            <person name="Winkler A."/>
            <person name="Wibberg D."/>
            <person name="Schleenbecker U."/>
            <person name="Ruckert C."/>
            <person name="Wolfel R."/>
            <person name="Grass G."/>
        </authorList>
    </citation>
    <scope>NUCLEOTIDE SEQUENCE [LARGE SCALE GENOMIC DNA]</scope>
    <source>
        <strain evidence="4 5">7537-G1</strain>
    </source>
</reference>